<proteinExistence type="predicted"/>
<accession>A0A8D8CFB1</accession>
<reference evidence="1" key="1">
    <citation type="submission" date="2021-05" db="EMBL/GenBank/DDBJ databases">
        <authorList>
            <person name="Alioto T."/>
            <person name="Alioto T."/>
            <person name="Gomez Garrido J."/>
        </authorList>
    </citation>
    <scope>NUCLEOTIDE SEQUENCE</scope>
</reference>
<dbReference type="AlphaFoldDB" id="A0A8D8CFB1"/>
<organism evidence="1">
    <name type="scientific">Culex pipiens</name>
    <name type="common">House mosquito</name>
    <dbReference type="NCBI Taxonomy" id="7175"/>
    <lineage>
        <taxon>Eukaryota</taxon>
        <taxon>Metazoa</taxon>
        <taxon>Ecdysozoa</taxon>
        <taxon>Arthropoda</taxon>
        <taxon>Hexapoda</taxon>
        <taxon>Insecta</taxon>
        <taxon>Pterygota</taxon>
        <taxon>Neoptera</taxon>
        <taxon>Endopterygota</taxon>
        <taxon>Diptera</taxon>
        <taxon>Nematocera</taxon>
        <taxon>Culicoidea</taxon>
        <taxon>Culicidae</taxon>
        <taxon>Culicinae</taxon>
        <taxon>Culicini</taxon>
        <taxon>Culex</taxon>
        <taxon>Culex</taxon>
    </lineage>
</organism>
<protein>
    <submittedName>
        <fullName evidence="1">(northern house mosquito) hypothetical protein</fullName>
    </submittedName>
</protein>
<dbReference type="EMBL" id="HBUE01122091">
    <property type="protein sequence ID" value="CAG6492863.1"/>
    <property type="molecule type" value="Transcribed_RNA"/>
</dbReference>
<sequence length="106" mass="11911">MIYWKLGGKKEKNLLCHLTYNCWITFVICAKVNQRPETEQLGGCRVICWKIYSCQDKSPIFTGFANATSSHNPPRAGARINRNDTVPVLGISLPISDLEMHPSGFI</sequence>
<evidence type="ECO:0000313" key="1">
    <source>
        <dbReference type="EMBL" id="CAG6492863.1"/>
    </source>
</evidence>
<name>A0A8D8CFB1_CULPI</name>